<name>A0A6B3BPT9_9ACTN</name>
<accession>A0A6B3BPT9</accession>
<dbReference type="AlphaFoldDB" id="A0A6B3BPT9"/>
<dbReference type="EMBL" id="JAAGLU010000008">
    <property type="protein sequence ID" value="NEC86375.1"/>
    <property type="molecule type" value="Genomic_DNA"/>
</dbReference>
<evidence type="ECO:0000313" key="1">
    <source>
        <dbReference type="EMBL" id="NEC86375.1"/>
    </source>
</evidence>
<protein>
    <submittedName>
        <fullName evidence="1">Uncharacterized protein</fullName>
    </submittedName>
</protein>
<reference evidence="1" key="1">
    <citation type="submission" date="2020-01" db="EMBL/GenBank/DDBJ databases">
        <title>Insect and environment-associated Actinomycetes.</title>
        <authorList>
            <person name="Currrie C."/>
            <person name="Chevrette M."/>
            <person name="Carlson C."/>
            <person name="Stubbendieck R."/>
            <person name="Wendt-Pienkowski E."/>
        </authorList>
    </citation>
    <scope>NUCLEOTIDE SEQUENCE</scope>
    <source>
        <strain evidence="1">SID12501</strain>
    </source>
</reference>
<gene>
    <name evidence="1" type="ORF">G3I71_11195</name>
</gene>
<dbReference type="RefSeq" id="WP_164313838.1">
    <property type="nucleotide sequence ID" value="NZ_JAAGLU010000008.1"/>
</dbReference>
<comment type="caution">
    <text evidence="1">The sequence shown here is derived from an EMBL/GenBank/DDBJ whole genome shotgun (WGS) entry which is preliminary data.</text>
</comment>
<proteinExistence type="predicted"/>
<sequence>MGPHGVADRLAGAQRDVLERTLYRMWASADGPGLPVEAGPLVQALICLRRMGHDVYRPAAHRTLLGAESPFLSPNLAAQVSYVAFPVGSRVQVLGATGSGVVVAWFVGYSPGDSCPAPWYAVCDARLTRCRAHGADEIEAMAIC</sequence>
<organism evidence="1">
    <name type="scientific">Streptomyces sp. SID12501</name>
    <dbReference type="NCBI Taxonomy" id="2706042"/>
    <lineage>
        <taxon>Bacteria</taxon>
        <taxon>Bacillati</taxon>
        <taxon>Actinomycetota</taxon>
        <taxon>Actinomycetes</taxon>
        <taxon>Kitasatosporales</taxon>
        <taxon>Streptomycetaceae</taxon>
        <taxon>Streptomyces</taxon>
    </lineage>
</organism>